<feature type="region of interest" description="Disordered" evidence="10">
    <location>
        <begin position="585"/>
        <end position="635"/>
    </location>
</feature>
<sequence length="635" mass="70948">MASPSLLRTSSRVRQNAYICASCTFRASLASTRILRRAVHQNVIVKDWQALKRWEQDAKEILAGKKQSTLSILEERGLVHTIAGKRAEVDELMTVKRVGAYVGIDPTAPSLHVGHLLPLMSLFWMFVRGHHSISLVGGATAKIGDPTDRLTTRAEQDAAVRTSNLVSMHYQLKRIWENVEVYGRKHGLKGTHKWTRELVNNATWMNKLTVMELLQVMGPGMRMGPMMARDTVKNKMANGDGMSFAEFTYPILQGWDWWHMYHTKGIQMQIGGADQYGNITAGIDAVKYVSKHHHHPDVRKAIGKHAPPIGFTVPLLTTSSGAKFGKSAGNAVWLDKAMTSSFDLYGFFLRTADADVGKYLKLFTFAPLDQIEEVVKAHMQSPKERKAQHLLAREFLEIIHGAEEAKAAELQHRLMFSKTNAAPRPASSFASAANGPEGSEFKEQIVLNNAPTATMKLPYSLIHTRSIGRILYAAGLASSSSEGHRLASQQSIYIGGHPGGYMQSMMDGTLTFSKVKLWQPEDTQKFLIGGKLLILRKGKHNIRTIEVVGDKEFVNARLSFPGWEDMDELKRWLPQPVEGAMRRERRLEKENRERMRLENEKADELADKMTQDEAEAIANGNSTRDEPTSGSPKAK</sequence>
<keyword evidence="4 9" id="KW-0067">ATP-binding</keyword>
<evidence type="ECO:0000256" key="8">
    <source>
        <dbReference type="ARBA" id="ARBA00048248"/>
    </source>
</evidence>
<evidence type="ECO:0000256" key="6">
    <source>
        <dbReference type="ARBA" id="ARBA00023146"/>
    </source>
</evidence>
<dbReference type="NCBIfam" id="TIGR00234">
    <property type="entry name" value="tyrS"/>
    <property type="match status" value="1"/>
</dbReference>
<dbReference type="Gene3D" id="3.10.290.10">
    <property type="entry name" value="RNA-binding S4 domain"/>
    <property type="match status" value="1"/>
</dbReference>
<dbReference type="PANTHER" id="PTHR11766">
    <property type="entry name" value="TYROSYL-TRNA SYNTHETASE"/>
    <property type="match status" value="1"/>
</dbReference>
<dbReference type="Gene3D" id="3.40.50.620">
    <property type="entry name" value="HUPs"/>
    <property type="match status" value="1"/>
</dbReference>
<evidence type="ECO:0000256" key="9">
    <source>
        <dbReference type="RuleBase" id="RU361234"/>
    </source>
</evidence>
<dbReference type="GO" id="GO:0016874">
    <property type="term" value="F:ligase activity"/>
    <property type="evidence" value="ECO:0007669"/>
    <property type="project" value="UniProtKB-KW"/>
</dbReference>
<feature type="compositionally biased region" description="Basic and acidic residues" evidence="10">
    <location>
        <begin position="585"/>
        <end position="611"/>
    </location>
</feature>
<evidence type="ECO:0000256" key="1">
    <source>
        <dbReference type="ARBA" id="ARBA00013160"/>
    </source>
</evidence>
<protein>
    <recommendedName>
        <fullName evidence="1 9">Tyrosine--tRNA ligase</fullName>
        <ecNumber evidence="1 9">6.1.1.1</ecNumber>
    </recommendedName>
    <alternativeName>
        <fullName evidence="7 9">Tyrosyl-tRNA synthetase</fullName>
    </alternativeName>
</protein>
<dbReference type="InterPro" id="IPR001412">
    <property type="entry name" value="aa-tRNA-synth_I_CS"/>
</dbReference>
<proteinExistence type="inferred from homology"/>
<keyword evidence="5 9" id="KW-0648">Protein biosynthesis</keyword>
<dbReference type="InterPro" id="IPR024088">
    <property type="entry name" value="Tyr-tRNA-ligase_bac-type"/>
</dbReference>
<evidence type="ECO:0000256" key="7">
    <source>
        <dbReference type="ARBA" id="ARBA00033323"/>
    </source>
</evidence>
<dbReference type="PANTHER" id="PTHR11766:SF0">
    <property type="entry name" value="TYROSINE--TRNA LIGASE, MITOCHONDRIAL"/>
    <property type="match status" value="1"/>
</dbReference>
<dbReference type="Pfam" id="PF00579">
    <property type="entry name" value="tRNA-synt_1b"/>
    <property type="match status" value="1"/>
</dbReference>
<dbReference type="PRINTS" id="PR01040">
    <property type="entry name" value="TRNASYNTHTYR"/>
</dbReference>
<dbReference type="InterPro" id="IPR036986">
    <property type="entry name" value="S4_RNA-bd_sf"/>
</dbReference>
<dbReference type="InterPro" id="IPR014729">
    <property type="entry name" value="Rossmann-like_a/b/a_fold"/>
</dbReference>
<dbReference type="InterPro" id="IPR002307">
    <property type="entry name" value="Tyr-tRNA-ligase"/>
</dbReference>
<dbReference type="InterPro" id="IPR032005">
    <property type="entry name" value="TyrRSs_C"/>
</dbReference>
<dbReference type="CDD" id="cd00805">
    <property type="entry name" value="TyrRS_core"/>
    <property type="match status" value="1"/>
</dbReference>
<evidence type="ECO:0000256" key="2">
    <source>
        <dbReference type="ARBA" id="ARBA00022598"/>
    </source>
</evidence>
<comment type="similarity">
    <text evidence="9">Belongs to the class-I aminoacyl-tRNA synthetase family.</text>
</comment>
<evidence type="ECO:0000313" key="13">
    <source>
        <dbReference type="Proteomes" id="UP001629113"/>
    </source>
</evidence>
<organism evidence="12 13">
    <name type="scientific">Phlyctema vagabunda</name>
    <dbReference type="NCBI Taxonomy" id="108571"/>
    <lineage>
        <taxon>Eukaryota</taxon>
        <taxon>Fungi</taxon>
        <taxon>Dikarya</taxon>
        <taxon>Ascomycota</taxon>
        <taxon>Pezizomycotina</taxon>
        <taxon>Leotiomycetes</taxon>
        <taxon>Helotiales</taxon>
        <taxon>Dermateaceae</taxon>
        <taxon>Phlyctema</taxon>
    </lineage>
</organism>
<dbReference type="EC" id="6.1.1.1" evidence="1 9"/>
<evidence type="ECO:0000256" key="10">
    <source>
        <dbReference type="SAM" id="MobiDB-lite"/>
    </source>
</evidence>
<evidence type="ECO:0000256" key="4">
    <source>
        <dbReference type="ARBA" id="ARBA00022840"/>
    </source>
</evidence>
<comment type="catalytic activity">
    <reaction evidence="8 9">
        <text>tRNA(Tyr) + L-tyrosine + ATP = L-tyrosyl-tRNA(Tyr) + AMP + diphosphate + H(+)</text>
        <dbReference type="Rhea" id="RHEA:10220"/>
        <dbReference type="Rhea" id="RHEA-COMP:9706"/>
        <dbReference type="Rhea" id="RHEA-COMP:9707"/>
        <dbReference type="ChEBI" id="CHEBI:15378"/>
        <dbReference type="ChEBI" id="CHEBI:30616"/>
        <dbReference type="ChEBI" id="CHEBI:33019"/>
        <dbReference type="ChEBI" id="CHEBI:58315"/>
        <dbReference type="ChEBI" id="CHEBI:78442"/>
        <dbReference type="ChEBI" id="CHEBI:78536"/>
        <dbReference type="ChEBI" id="CHEBI:456215"/>
        <dbReference type="EC" id="6.1.1.1"/>
    </reaction>
</comment>
<evidence type="ECO:0000256" key="5">
    <source>
        <dbReference type="ARBA" id="ARBA00022917"/>
    </source>
</evidence>
<dbReference type="Gene3D" id="1.10.240.10">
    <property type="entry name" value="Tyrosyl-Transfer RNA Synthetase"/>
    <property type="match status" value="1"/>
</dbReference>
<name>A0ABR4P939_9HELO</name>
<dbReference type="PROSITE" id="PS00178">
    <property type="entry name" value="AA_TRNA_LIGASE_I"/>
    <property type="match status" value="1"/>
</dbReference>
<keyword evidence="3 9" id="KW-0547">Nucleotide-binding</keyword>
<evidence type="ECO:0000313" key="12">
    <source>
        <dbReference type="EMBL" id="KAL3419830.1"/>
    </source>
</evidence>
<dbReference type="Proteomes" id="UP001629113">
    <property type="component" value="Unassembled WGS sequence"/>
</dbReference>
<keyword evidence="6 9" id="KW-0030">Aminoacyl-tRNA synthetase</keyword>
<keyword evidence="13" id="KW-1185">Reference proteome</keyword>
<dbReference type="SUPFAM" id="SSF52374">
    <property type="entry name" value="Nucleotidylyl transferase"/>
    <property type="match status" value="1"/>
</dbReference>
<evidence type="ECO:0000256" key="3">
    <source>
        <dbReference type="ARBA" id="ARBA00022741"/>
    </source>
</evidence>
<evidence type="ECO:0000259" key="11">
    <source>
        <dbReference type="Pfam" id="PF16714"/>
    </source>
</evidence>
<keyword evidence="2 9" id="KW-0436">Ligase</keyword>
<dbReference type="InterPro" id="IPR002305">
    <property type="entry name" value="aa-tRNA-synth_Ic"/>
</dbReference>
<dbReference type="EMBL" id="JBFCZG010000007">
    <property type="protein sequence ID" value="KAL3419830.1"/>
    <property type="molecule type" value="Genomic_DNA"/>
</dbReference>
<dbReference type="Pfam" id="PF16714">
    <property type="entry name" value="TyrRSs_C"/>
    <property type="match status" value="1"/>
</dbReference>
<comment type="caution">
    <text evidence="12">The sequence shown here is derived from an EMBL/GenBank/DDBJ whole genome shotgun (WGS) entry which is preliminary data.</text>
</comment>
<gene>
    <name evidence="12" type="ORF">PVAG01_08328</name>
</gene>
<feature type="domain" description="Tyrosyl-tRNA synthetase C-terminal" evidence="11">
    <location>
        <begin position="447"/>
        <end position="564"/>
    </location>
</feature>
<reference evidence="12 13" key="1">
    <citation type="submission" date="2024-06" db="EMBL/GenBank/DDBJ databases">
        <title>Complete genome of Phlyctema vagabunda strain 19-DSS-EL-015.</title>
        <authorList>
            <person name="Fiorenzani C."/>
        </authorList>
    </citation>
    <scope>NUCLEOTIDE SEQUENCE [LARGE SCALE GENOMIC DNA]</scope>
    <source>
        <strain evidence="12 13">19-DSS-EL-015</strain>
    </source>
</reference>
<accession>A0ABR4P939</accession>